<dbReference type="EMBL" id="KZ772676">
    <property type="protein sequence ID" value="PTQ49050.1"/>
    <property type="molecule type" value="Genomic_DNA"/>
</dbReference>
<dbReference type="GO" id="GO:0003677">
    <property type="term" value="F:DNA binding"/>
    <property type="evidence" value="ECO:0007669"/>
    <property type="project" value="UniProtKB-KW"/>
</dbReference>
<dbReference type="OrthoDB" id="1928519at2759"/>
<feature type="compositionally biased region" description="Polar residues" evidence="2">
    <location>
        <begin position="1"/>
        <end position="15"/>
    </location>
</feature>
<dbReference type="Proteomes" id="UP000244005">
    <property type="component" value="Unassembled WGS sequence"/>
</dbReference>
<evidence type="ECO:0000256" key="1">
    <source>
        <dbReference type="ARBA" id="ARBA00023125"/>
    </source>
</evidence>
<feature type="region of interest" description="Disordered" evidence="2">
    <location>
        <begin position="109"/>
        <end position="152"/>
    </location>
</feature>
<dbReference type="AlphaFoldDB" id="A0A2R6XSH3"/>
<accession>A0A2R6XSH3</accession>
<dbReference type="PANTHER" id="PTHR33400:SF2">
    <property type="entry name" value="ZINC FINGER CCCH DOMAIN-CONTAINING PROTEIN 6"/>
    <property type="match status" value="1"/>
</dbReference>
<evidence type="ECO:0000256" key="2">
    <source>
        <dbReference type="SAM" id="MobiDB-lite"/>
    </source>
</evidence>
<protein>
    <submittedName>
        <fullName evidence="3">Uncharacterized protein</fullName>
    </submittedName>
</protein>
<feature type="region of interest" description="Disordered" evidence="2">
    <location>
        <begin position="1"/>
        <end position="44"/>
    </location>
</feature>
<keyword evidence="1" id="KW-0238">DNA-binding</keyword>
<sequence length="503" mass="55306">MSRDNPVSVTVTNTHPAFLDQNHPSAPVSGQLYPQMGSGRPATGVPLYTIPSPTPENEVEVKEGQQFVESSSSRFPPKEPAIIDFYAALRANMIRWRIPAEFHLDPQRNVAAGEDSKEKEMQSARVKREEEAYYPDASTIPSDPKDPWEEEPNYDDSLTFEIFLDNNHWKAASAMQISTDHMSAPTTNGMPSGIALNSFMAEPSNNMFQPGSGYSAADSSVDQSRRVSNVSGLDLLLQQLSAGGAVAHDPALLTLLLQNPDLVNQLTAGQGYPQSGNTTQNVFAPPLDSLKQSSNSGNLGVGLRTSAGDLGLDRVGASNISVTMVHSPKKHDRHKQTSTTDQVSPFLEIYHPSNLFRHCLYSKNGPPSGTQRLFRLSTPTQTQRRLLPAPRRPEKTALSPKNRSPLARPTKTLTPLSTILLTKPQARKRTNPSLTQRKSSVSCTHACSERTTTLRPNSKHGLTHAWLAAEMRDCEHTDNLIHDSIRLSSDRPRPRLLDFKDAL</sequence>
<name>A0A2R6XSH3_MARPO</name>
<feature type="compositionally biased region" description="Basic and acidic residues" evidence="2">
    <location>
        <begin position="114"/>
        <end position="131"/>
    </location>
</feature>
<dbReference type="PANTHER" id="PTHR33400">
    <property type="entry name" value="ZINC FINGER CCCH DOMAIN-CONTAINING PROTEIN 6-RELATED"/>
    <property type="match status" value="1"/>
</dbReference>
<organism evidence="3 4">
    <name type="scientific">Marchantia polymorpha</name>
    <name type="common">Common liverwort</name>
    <name type="synonym">Marchantia aquatica</name>
    <dbReference type="NCBI Taxonomy" id="3197"/>
    <lineage>
        <taxon>Eukaryota</taxon>
        <taxon>Viridiplantae</taxon>
        <taxon>Streptophyta</taxon>
        <taxon>Embryophyta</taxon>
        <taxon>Marchantiophyta</taxon>
        <taxon>Marchantiopsida</taxon>
        <taxon>Marchantiidae</taxon>
        <taxon>Marchantiales</taxon>
        <taxon>Marchantiaceae</taxon>
        <taxon>Marchantia</taxon>
    </lineage>
</organism>
<proteinExistence type="predicted"/>
<gene>
    <name evidence="3" type="ORF">MARPO_0004s0277</name>
</gene>
<keyword evidence="4" id="KW-1185">Reference proteome</keyword>
<evidence type="ECO:0000313" key="4">
    <source>
        <dbReference type="Proteomes" id="UP000244005"/>
    </source>
</evidence>
<feature type="region of interest" description="Disordered" evidence="2">
    <location>
        <begin position="378"/>
        <end position="412"/>
    </location>
</feature>
<evidence type="ECO:0000313" key="3">
    <source>
        <dbReference type="EMBL" id="PTQ49050.1"/>
    </source>
</evidence>
<reference evidence="4" key="1">
    <citation type="journal article" date="2017" name="Cell">
        <title>Insights into land plant evolution garnered from the Marchantia polymorpha genome.</title>
        <authorList>
            <person name="Bowman J.L."/>
            <person name="Kohchi T."/>
            <person name="Yamato K.T."/>
            <person name="Jenkins J."/>
            <person name="Shu S."/>
            <person name="Ishizaki K."/>
            <person name="Yamaoka S."/>
            <person name="Nishihama R."/>
            <person name="Nakamura Y."/>
            <person name="Berger F."/>
            <person name="Adam C."/>
            <person name="Aki S.S."/>
            <person name="Althoff F."/>
            <person name="Araki T."/>
            <person name="Arteaga-Vazquez M.A."/>
            <person name="Balasubrmanian S."/>
            <person name="Barry K."/>
            <person name="Bauer D."/>
            <person name="Boehm C.R."/>
            <person name="Briginshaw L."/>
            <person name="Caballero-Perez J."/>
            <person name="Catarino B."/>
            <person name="Chen F."/>
            <person name="Chiyoda S."/>
            <person name="Chovatia M."/>
            <person name="Davies K.M."/>
            <person name="Delmans M."/>
            <person name="Demura T."/>
            <person name="Dierschke T."/>
            <person name="Dolan L."/>
            <person name="Dorantes-Acosta A.E."/>
            <person name="Eklund D.M."/>
            <person name="Florent S.N."/>
            <person name="Flores-Sandoval E."/>
            <person name="Fujiyama A."/>
            <person name="Fukuzawa H."/>
            <person name="Galik B."/>
            <person name="Grimanelli D."/>
            <person name="Grimwood J."/>
            <person name="Grossniklaus U."/>
            <person name="Hamada T."/>
            <person name="Haseloff J."/>
            <person name="Hetherington A.J."/>
            <person name="Higo A."/>
            <person name="Hirakawa Y."/>
            <person name="Hundley H.N."/>
            <person name="Ikeda Y."/>
            <person name="Inoue K."/>
            <person name="Inoue S.I."/>
            <person name="Ishida S."/>
            <person name="Jia Q."/>
            <person name="Kakita M."/>
            <person name="Kanazawa T."/>
            <person name="Kawai Y."/>
            <person name="Kawashima T."/>
            <person name="Kennedy M."/>
            <person name="Kinose K."/>
            <person name="Kinoshita T."/>
            <person name="Kohara Y."/>
            <person name="Koide E."/>
            <person name="Komatsu K."/>
            <person name="Kopischke S."/>
            <person name="Kubo M."/>
            <person name="Kyozuka J."/>
            <person name="Lagercrantz U."/>
            <person name="Lin S.S."/>
            <person name="Lindquist E."/>
            <person name="Lipzen A.M."/>
            <person name="Lu C.W."/>
            <person name="De Luna E."/>
            <person name="Martienssen R.A."/>
            <person name="Minamino N."/>
            <person name="Mizutani M."/>
            <person name="Mizutani M."/>
            <person name="Mochizuki N."/>
            <person name="Monte I."/>
            <person name="Mosher R."/>
            <person name="Nagasaki H."/>
            <person name="Nakagami H."/>
            <person name="Naramoto S."/>
            <person name="Nishitani K."/>
            <person name="Ohtani M."/>
            <person name="Okamoto T."/>
            <person name="Okumura M."/>
            <person name="Phillips J."/>
            <person name="Pollak B."/>
            <person name="Reinders A."/>
            <person name="Rovekamp M."/>
            <person name="Sano R."/>
            <person name="Sawa S."/>
            <person name="Schmid M.W."/>
            <person name="Shirakawa M."/>
            <person name="Solano R."/>
            <person name="Spunde A."/>
            <person name="Suetsugu N."/>
            <person name="Sugano S."/>
            <person name="Sugiyama A."/>
            <person name="Sun R."/>
            <person name="Suzuki Y."/>
            <person name="Takenaka M."/>
            <person name="Takezawa D."/>
            <person name="Tomogane H."/>
            <person name="Tsuzuki M."/>
            <person name="Ueda T."/>
            <person name="Umeda M."/>
            <person name="Ward J.M."/>
            <person name="Watanabe Y."/>
            <person name="Yazaki K."/>
            <person name="Yokoyama R."/>
            <person name="Yoshitake Y."/>
            <person name="Yotsui I."/>
            <person name="Zachgo S."/>
            <person name="Schmutz J."/>
        </authorList>
    </citation>
    <scope>NUCLEOTIDE SEQUENCE [LARGE SCALE GENOMIC DNA]</scope>
    <source>
        <strain evidence="4">Tak-1</strain>
    </source>
</reference>